<dbReference type="InParanoid" id="W0RHG6"/>
<organism evidence="8 9">
    <name type="scientific">Gemmatirosa kalamazoonensis</name>
    <dbReference type="NCBI Taxonomy" id="861299"/>
    <lineage>
        <taxon>Bacteria</taxon>
        <taxon>Pseudomonadati</taxon>
        <taxon>Gemmatimonadota</taxon>
        <taxon>Gemmatimonadia</taxon>
        <taxon>Gemmatimonadales</taxon>
        <taxon>Gemmatimonadaceae</taxon>
        <taxon>Gemmatirosa</taxon>
    </lineage>
</organism>
<dbReference type="Proteomes" id="UP000019151">
    <property type="component" value="Chromosome"/>
</dbReference>
<evidence type="ECO:0000313" key="8">
    <source>
        <dbReference type="EMBL" id="AHG90201.1"/>
    </source>
</evidence>
<sequence>MRYLFKRSAVVAAVGSAALFAACKDSTSVPDLNNVSSATIAGGLNAATAQLLLSGLLNNNRTNNGFRYLVFAETMARDVYNLDPAESRFITELLGVPIDPSAFTGGGSWLGYFQSIRTGKALLEGIGSAQGLSAQEQAGVRGITHTIMALELLRAWEMRGNNGIPVTVPNTINDPVSPILCTPNALAAISAILDSGATDLAAAGSSFGQIQLPAGFSTNGSFDNPAGFLKFNRAIKGQVEVYRGLAGNAASFTAAVTALNASFLDTTATTLTGGVYYTYSTAPGETQRPIAASTIYLNPSVGDSIQAGDLRAAKIKTIARVTRNNVQTTYTTTLSDPANLTGPIPIIRNAELILLRAQAEIGLGQLDAATRDLNVVRRKEGGLPNYATFTSATAAINALLYEKRYSLLLEGGAHRLVDLRFYNRFNATNLRKEQSADAFNSVLPIPKTEIDLRGGNVTCQ</sequence>
<evidence type="ECO:0000256" key="3">
    <source>
        <dbReference type="ARBA" id="ARBA00022729"/>
    </source>
</evidence>
<feature type="chain" id="PRO_5004794996" evidence="6">
    <location>
        <begin position="22"/>
        <end position="460"/>
    </location>
</feature>
<comment type="similarity">
    <text evidence="2">Belongs to the SusD family.</text>
</comment>
<dbReference type="OrthoDB" id="9794888at2"/>
<proteinExistence type="inferred from homology"/>
<reference evidence="8 9" key="1">
    <citation type="journal article" date="2014" name="Genome Announc.">
        <title>Genome Sequence and Methylome of Soil Bacterium Gemmatirosa kalamazoonensis KBS708T, a Member of the Rarely Cultivated Gemmatimonadetes Phylum.</title>
        <authorList>
            <person name="Debruyn J.M."/>
            <person name="Radosevich M."/>
            <person name="Wommack K.E."/>
            <person name="Polson S.W."/>
            <person name="Hauser L.J."/>
            <person name="Fawaz M.N."/>
            <person name="Korlach J."/>
            <person name="Tsai Y.C."/>
        </authorList>
    </citation>
    <scope>NUCLEOTIDE SEQUENCE [LARGE SCALE GENOMIC DNA]</scope>
    <source>
        <strain evidence="8 9">KBS708</strain>
    </source>
</reference>
<evidence type="ECO:0000256" key="4">
    <source>
        <dbReference type="ARBA" id="ARBA00023136"/>
    </source>
</evidence>
<dbReference type="Pfam" id="PF07980">
    <property type="entry name" value="SusD_RagB"/>
    <property type="match status" value="1"/>
</dbReference>
<dbReference type="STRING" id="861299.J421_2664"/>
<feature type="signal peptide" evidence="6">
    <location>
        <begin position="1"/>
        <end position="21"/>
    </location>
</feature>
<dbReference type="HOGENOM" id="CLU_619487_0_0_0"/>
<dbReference type="KEGG" id="gba:J421_2664"/>
<dbReference type="InterPro" id="IPR011990">
    <property type="entry name" value="TPR-like_helical_dom_sf"/>
</dbReference>
<comment type="subcellular location">
    <subcellularLocation>
        <location evidence="1">Cell outer membrane</location>
    </subcellularLocation>
</comment>
<evidence type="ECO:0000256" key="5">
    <source>
        <dbReference type="ARBA" id="ARBA00023237"/>
    </source>
</evidence>
<evidence type="ECO:0000256" key="2">
    <source>
        <dbReference type="ARBA" id="ARBA00006275"/>
    </source>
</evidence>
<evidence type="ECO:0000256" key="1">
    <source>
        <dbReference type="ARBA" id="ARBA00004442"/>
    </source>
</evidence>
<dbReference type="eggNOG" id="ENOG502Z8J7">
    <property type="taxonomic scope" value="Bacteria"/>
</dbReference>
<dbReference type="EMBL" id="CP007128">
    <property type="protein sequence ID" value="AHG90201.1"/>
    <property type="molecule type" value="Genomic_DNA"/>
</dbReference>
<protein>
    <submittedName>
        <fullName evidence="8">RagB/SusD domain-containing protein</fullName>
    </submittedName>
</protein>
<keyword evidence="9" id="KW-1185">Reference proteome</keyword>
<dbReference type="AlphaFoldDB" id="W0RHG6"/>
<accession>W0RHG6</accession>
<name>W0RHG6_9BACT</name>
<keyword evidence="5" id="KW-0998">Cell outer membrane</keyword>
<evidence type="ECO:0000313" key="9">
    <source>
        <dbReference type="Proteomes" id="UP000019151"/>
    </source>
</evidence>
<dbReference type="PROSITE" id="PS51257">
    <property type="entry name" value="PROKAR_LIPOPROTEIN"/>
    <property type="match status" value="1"/>
</dbReference>
<dbReference type="InterPro" id="IPR012944">
    <property type="entry name" value="SusD_RagB_dom"/>
</dbReference>
<evidence type="ECO:0000259" key="7">
    <source>
        <dbReference type="Pfam" id="PF07980"/>
    </source>
</evidence>
<dbReference type="Gene3D" id="1.25.40.390">
    <property type="match status" value="1"/>
</dbReference>
<feature type="domain" description="RagB/SusD" evidence="7">
    <location>
        <begin position="324"/>
        <end position="429"/>
    </location>
</feature>
<gene>
    <name evidence="8" type="ORF">J421_2664</name>
</gene>
<dbReference type="RefSeq" id="WP_025411671.1">
    <property type="nucleotide sequence ID" value="NZ_CP007128.1"/>
</dbReference>
<evidence type="ECO:0000256" key="6">
    <source>
        <dbReference type="SAM" id="SignalP"/>
    </source>
</evidence>
<keyword evidence="4" id="KW-0472">Membrane</keyword>
<dbReference type="SUPFAM" id="SSF48452">
    <property type="entry name" value="TPR-like"/>
    <property type="match status" value="1"/>
</dbReference>
<dbReference type="GO" id="GO:0009279">
    <property type="term" value="C:cell outer membrane"/>
    <property type="evidence" value="ECO:0007669"/>
    <property type="project" value="UniProtKB-SubCell"/>
</dbReference>
<keyword evidence="3 6" id="KW-0732">Signal</keyword>